<reference evidence="11" key="1">
    <citation type="journal article" date="2020" name="New Phytol.">
        <title>Comparative genomics reveals dynamic genome evolution in host specialist ectomycorrhizal fungi.</title>
        <authorList>
            <person name="Lofgren L.A."/>
            <person name="Nguyen N.H."/>
            <person name="Vilgalys R."/>
            <person name="Ruytinx J."/>
            <person name="Liao H.L."/>
            <person name="Branco S."/>
            <person name="Kuo A."/>
            <person name="LaButti K."/>
            <person name="Lipzen A."/>
            <person name="Andreopoulos W."/>
            <person name="Pangilinan J."/>
            <person name="Riley R."/>
            <person name="Hundley H."/>
            <person name="Na H."/>
            <person name="Barry K."/>
            <person name="Grigoriev I.V."/>
            <person name="Stajich J.E."/>
            <person name="Kennedy P.G."/>
        </authorList>
    </citation>
    <scope>NUCLEOTIDE SEQUENCE</scope>
    <source>
        <strain evidence="11">DOB743</strain>
    </source>
</reference>
<dbReference type="PRINTS" id="PR00463">
    <property type="entry name" value="EP450I"/>
</dbReference>
<evidence type="ECO:0000256" key="10">
    <source>
        <dbReference type="RuleBase" id="RU000461"/>
    </source>
</evidence>
<dbReference type="GO" id="GO:0004497">
    <property type="term" value="F:monooxygenase activity"/>
    <property type="evidence" value="ECO:0007669"/>
    <property type="project" value="UniProtKB-KW"/>
</dbReference>
<comment type="pathway">
    <text evidence="2">Secondary metabolite biosynthesis.</text>
</comment>
<dbReference type="Pfam" id="PF00067">
    <property type="entry name" value="p450"/>
    <property type="match status" value="1"/>
</dbReference>
<evidence type="ECO:0000256" key="5">
    <source>
        <dbReference type="ARBA" id="ARBA00022723"/>
    </source>
</evidence>
<dbReference type="InterPro" id="IPR050364">
    <property type="entry name" value="Cytochrome_P450_fung"/>
</dbReference>
<comment type="cofactor">
    <cofactor evidence="1 9">
        <name>heme</name>
        <dbReference type="ChEBI" id="CHEBI:30413"/>
    </cofactor>
</comment>
<protein>
    <submittedName>
        <fullName evidence="11">Cytochrome P450</fullName>
    </submittedName>
</protein>
<keyword evidence="12" id="KW-1185">Reference proteome</keyword>
<dbReference type="CDD" id="cd11065">
    <property type="entry name" value="CYP64-like"/>
    <property type="match status" value="1"/>
</dbReference>
<evidence type="ECO:0000256" key="8">
    <source>
        <dbReference type="ARBA" id="ARBA00023033"/>
    </source>
</evidence>
<dbReference type="PROSITE" id="PS00086">
    <property type="entry name" value="CYTOCHROME_P450"/>
    <property type="match status" value="1"/>
</dbReference>
<dbReference type="PRINTS" id="PR00385">
    <property type="entry name" value="P450"/>
</dbReference>
<keyword evidence="6 10" id="KW-0560">Oxidoreductase</keyword>
<keyword evidence="8 10" id="KW-0503">Monooxygenase</keyword>
<evidence type="ECO:0000256" key="3">
    <source>
        <dbReference type="ARBA" id="ARBA00010617"/>
    </source>
</evidence>
<sequence length="504" mass="57335">MSSGILILFVAALATIFFYSRRHSRLPLPPGPRPKFFFGNVHQLPKKEPWRMYATWAESYGPIFSFRVPNRQLIVLSSLKAATELLDSRATTYSDRPRIWMYTELAKRNLSPFNLSFTHPYFKTYRTVLKGSLSSRTIQKYQSLQTEQSRMLLGDLHKNPEHFAGHIKRNAAAVVLDLAYGWKVTENDDYLIGVLQESMEISAMLFQPGRWFVEVIPSLRFLPSWFPGAAFKRIAFDLGQKLSRSDTIPFNWTKEQIHSGSYTHSFVSEHLLPEDGSTVSAQQEEITKWCSQGLYAGGVDTTSSSLTSFILAMLLYPEVQRHAQAEVDAVVGQDQFPAFEDRGKLPYIGALMQELLRWAPVAPQGLPHHAMKEDVYEGYRIPKGATIIANIFSISRDKEMYPNPLEFRPERFLGPSPQLDPRKFIFGFGRRACPGAWLHFAEASLYLNISCILAAFTIAKPLNARGEEITPPMEFESAGTLWHPKPFKCRFIPRNKDLLATLSQ</sequence>
<dbReference type="EMBL" id="JABBWD010000011">
    <property type="protein sequence ID" value="KAG1779605.1"/>
    <property type="molecule type" value="Genomic_DNA"/>
</dbReference>
<dbReference type="InterPro" id="IPR002401">
    <property type="entry name" value="Cyt_P450_E_grp-I"/>
</dbReference>
<dbReference type="PANTHER" id="PTHR46300">
    <property type="entry name" value="P450, PUTATIVE (EUROFUNG)-RELATED-RELATED"/>
    <property type="match status" value="1"/>
</dbReference>
<evidence type="ECO:0000256" key="4">
    <source>
        <dbReference type="ARBA" id="ARBA00022617"/>
    </source>
</evidence>
<dbReference type="InterPro" id="IPR001128">
    <property type="entry name" value="Cyt_P450"/>
</dbReference>
<dbReference type="SUPFAM" id="SSF48264">
    <property type="entry name" value="Cytochrome P450"/>
    <property type="match status" value="1"/>
</dbReference>
<proteinExistence type="inferred from homology"/>
<evidence type="ECO:0000256" key="2">
    <source>
        <dbReference type="ARBA" id="ARBA00005179"/>
    </source>
</evidence>
<evidence type="ECO:0000256" key="1">
    <source>
        <dbReference type="ARBA" id="ARBA00001971"/>
    </source>
</evidence>
<evidence type="ECO:0000313" key="11">
    <source>
        <dbReference type="EMBL" id="KAG1779605.1"/>
    </source>
</evidence>
<gene>
    <name evidence="11" type="ORF">EV702DRAFT_965900</name>
</gene>
<feature type="binding site" description="axial binding residue" evidence="9">
    <location>
        <position position="433"/>
    </location>
    <ligand>
        <name>heme</name>
        <dbReference type="ChEBI" id="CHEBI:30413"/>
    </ligand>
    <ligandPart>
        <name>Fe</name>
        <dbReference type="ChEBI" id="CHEBI:18248"/>
    </ligandPart>
</feature>
<dbReference type="GO" id="GO:0005506">
    <property type="term" value="F:iron ion binding"/>
    <property type="evidence" value="ECO:0007669"/>
    <property type="project" value="InterPro"/>
</dbReference>
<dbReference type="Proteomes" id="UP000714275">
    <property type="component" value="Unassembled WGS sequence"/>
</dbReference>
<dbReference type="AlphaFoldDB" id="A0A9P6ZZC9"/>
<organism evidence="11 12">
    <name type="scientific">Suillus placidus</name>
    <dbReference type="NCBI Taxonomy" id="48579"/>
    <lineage>
        <taxon>Eukaryota</taxon>
        <taxon>Fungi</taxon>
        <taxon>Dikarya</taxon>
        <taxon>Basidiomycota</taxon>
        <taxon>Agaricomycotina</taxon>
        <taxon>Agaricomycetes</taxon>
        <taxon>Agaricomycetidae</taxon>
        <taxon>Boletales</taxon>
        <taxon>Suillineae</taxon>
        <taxon>Suillaceae</taxon>
        <taxon>Suillus</taxon>
    </lineage>
</organism>
<dbReference type="GO" id="GO:0020037">
    <property type="term" value="F:heme binding"/>
    <property type="evidence" value="ECO:0007669"/>
    <property type="project" value="InterPro"/>
</dbReference>
<comment type="similarity">
    <text evidence="3 10">Belongs to the cytochrome P450 family.</text>
</comment>
<dbReference type="PANTHER" id="PTHR46300:SF7">
    <property type="entry name" value="P450, PUTATIVE (EUROFUNG)-RELATED"/>
    <property type="match status" value="1"/>
</dbReference>
<keyword evidence="5 9" id="KW-0479">Metal-binding</keyword>
<dbReference type="InterPro" id="IPR017972">
    <property type="entry name" value="Cyt_P450_CS"/>
</dbReference>
<accession>A0A9P6ZZC9</accession>
<keyword evidence="4 9" id="KW-0349">Heme</keyword>
<evidence type="ECO:0000256" key="6">
    <source>
        <dbReference type="ARBA" id="ARBA00023002"/>
    </source>
</evidence>
<evidence type="ECO:0000256" key="9">
    <source>
        <dbReference type="PIRSR" id="PIRSR602401-1"/>
    </source>
</evidence>
<dbReference type="InterPro" id="IPR036396">
    <property type="entry name" value="Cyt_P450_sf"/>
</dbReference>
<dbReference type="OrthoDB" id="2789670at2759"/>
<dbReference type="Gene3D" id="1.10.630.10">
    <property type="entry name" value="Cytochrome P450"/>
    <property type="match status" value="1"/>
</dbReference>
<evidence type="ECO:0000313" key="12">
    <source>
        <dbReference type="Proteomes" id="UP000714275"/>
    </source>
</evidence>
<comment type="caution">
    <text evidence="11">The sequence shown here is derived from an EMBL/GenBank/DDBJ whole genome shotgun (WGS) entry which is preliminary data.</text>
</comment>
<name>A0A9P6ZZC9_9AGAM</name>
<keyword evidence="7 9" id="KW-0408">Iron</keyword>
<dbReference type="GO" id="GO:0016705">
    <property type="term" value="F:oxidoreductase activity, acting on paired donors, with incorporation or reduction of molecular oxygen"/>
    <property type="evidence" value="ECO:0007669"/>
    <property type="project" value="InterPro"/>
</dbReference>
<evidence type="ECO:0000256" key="7">
    <source>
        <dbReference type="ARBA" id="ARBA00023004"/>
    </source>
</evidence>